<proteinExistence type="predicted"/>
<name>A0ABX3KWY4_9PAST</name>
<dbReference type="EMBL" id="MLAA01000024">
    <property type="protein sequence ID" value="OOF69707.1"/>
    <property type="molecule type" value="Genomic_DNA"/>
</dbReference>
<evidence type="ECO:0008006" key="4">
    <source>
        <dbReference type="Google" id="ProtNLM"/>
    </source>
</evidence>
<evidence type="ECO:0000313" key="3">
    <source>
        <dbReference type="Proteomes" id="UP000188820"/>
    </source>
</evidence>
<dbReference type="Pfam" id="PF19700">
    <property type="entry name" value="DUF6198"/>
    <property type="match status" value="1"/>
</dbReference>
<dbReference type="InterPro" id="IPR038750">
    <property type="entry name" value="YczE/YyaS-like"/>
</dbReference>
<accession>A0ABX3KWY4</accession>
<protein>
    <recommendedName>
        <fullName evidence="4">YitT family protein</fullName>
    </recommendedName>
</protein>
<keyword evidence="1" id="KW-0472">Membrane</keyword>
<feature type="transmembrane region" description="Helical" evidence="1">
    <location>
        <begin position="59"/>
        <end position="82"/>
    </location>
</feature>
<feature type="transmembrane region" description="Helical" evidence="1">
    <location>
        <begin position="118"/>
        <end position="140"/>
    </location>
</feature>
<reference evidence="2 3" key="1">
    <citation type="submission" date="2016-10" db="EMBL/GenBank/DDBJ databases">
        <title>Rodentibacter gen. nov. and new species.</title>
        <authorList>
            <person name="Christensen H."/>
        </authorList>
    </citation>
    <scope>NUCLEOTIDE SEQUENCE [LARGE SCALE GENOMIC DNA]</scope>
    <source>
        <strain evidence="2 3">1998236014</strain>
    </source>
</reference>
<feature type="transmembrane region" description="Helical" evidence="1">
    <location>
        <begin position="94"/>
        <end position="112"/>
    </location>
</feature>
<dbReference type="RefSeq" id="WP_077463261.1">
    <property type="nucleotide sequence ID" value="NZ_MLAA01000024.1"/>
</dbReference>
<dbReference type="PANTHER" id="PTHR40078">
    <property type="entry name" value="INTEGRAL MEMBRANE PROTEIN-RELATED"/>
    <property type="match status" value="1"/>
</dbReference>
<dbReference type="PANTHER" id="PTHR40078:SF1">
    <property type="entry name" value="INTEGRAL MEMBRANE PROTEIN"/>
    <property type="match status" value="1"/>
</dbReference>
<keyword evidence="1" id="KW-1133">Transmembrane helix</keyword>
<feature type="transmembrane region" description="Helical" evidence="1">
    <location>
        <begin position="187"/>
        <end position="207"/>
    </location>
</feature>
<sequence length="221" mass="23854">MKKIRVIPYTFWSAASPWTLESNSLLVLFVSLAVFGIGDGLLLLAGLGAAPWTVLSEGLALQSGLSVGWTSFGISCFVMLMWAPFKLRPGLGTLLNILIIALFLGITTSIIVAPENLFFRFLFVFLGILLTGTGSAFYLTCHQGAGPRDGLMVGLSQRFQIKIGVVRTLMEVTVCTIGFLMGGTVGISTLLFALTVGWSIQGCLSLIMRLPHSVYERNNLD</sequence>
<evidence type="ECO:0000256" key="1">
    <source>
        <dbReference type="SAM" id="Phobius"/>
    </source>
</evidence>
<feature type="transmembrane region" description="Helical" evidence="1">
    <location>
        <begin position="25"/>
        <end position="47"/>
    </location>
</feature>
<keyword evidence="1" id="KW-0812">Transmembrane</keyword>
<evidence type="ECO:0000313" key="2">
    <source>
        <dbReference type="EMBL" id="OOF69707.1"/>
    </source>
</evidence>
<dbReference type="Proteomes" id="UP000188820">
    <property type="component" value="Unassembled WGS sequence"/>
</dbReference>
<gene>
    <name evidence="2" type="ORF">BKG89_05905</name>
</gene>
<comment type="caution">
    <text evidence="2">The sequence shown here is derived from an EMBL/GenBank/DDBJ whole genome shotgun (WGS) entry which is preliminary data.</text>
</comment>
<organism evidence="2 3">
    <name type="scientific">Rodentibacter caecimuris</name>
    <dbReference type="NCBI Taxonomy" id="1796644"/>
    <lineage>
        <taxon>Bacteria</taxon>
        <taxon>Pseudomonadati</taxon>
        <taxon>Pseudomonadota</taxon>
        <taxon>Gammaproteobacteria</taxon>
        <taxon>Pasteurellales</taxon>
        <taxon>Pasteurellaceae</taxon>
        <taxon>Rodentibacter</taxon>
    </lineage>
</organism>
<keyword evidence="3" id="KW-1185">Reference proteome</keyword>